<dbReference type="KEGG" id="aqu:109592211"/>
<dbReference type="RefSeq" id="XP_019863286.1">
    <property type="nucleotide sequence ID" value="XM_020007727.1"/>
</dbReference>
<proteinExistence type="predicted"/>
<dbReference type="EnsemblMetazoa" id="XM_020007727.1">
    <property type="protein sequence ID" value="XP_019863286.1"/>
    <property type="gene ID" value="LOC109592211"/>
</dbReference>
<reference evidence="3" key="2">
    <citation type="submission" date="2024-06" db="UniProtKB">
        <authorList>
            <consortium name="EnsemblMetazoa"/>
        </authorList>
    </citation>
    <scope>IDENTIFICATION</scope>
</reference>
<dbReference type="GeneID" id="109592211"/>
<evidence type="ECO:0000313" key="4">
    <source>
        <dbReference type="Proteomes" id="UP000007879"/>
    </source>
</evidence>
<accession>A0AAN0K189</accession>
<protein>
    <recommendedName>
        <fullName evidence="2">Death domain-containing protein</fullName>
    </recommendedName>
</protein>
<name>A0AAN0K189_AMPQE</name>
<dbReference type="InterPro" id="IPR011029">
    <property type="entry name" value="DEATH-like_dom_sf"/>
</dbReference>
<dbReference type="SUPFAM" id="SSF47986">
    <property type="entry name" value="DEATH domain"/>
    <property type="match status" value="1"/>
</dbReference>
<dbReference type="Pfam" id="PF00531">
    <property type="entry name" value="Death"/>
    <property type="match status" value="1"/>
</dbReference>
<evidence type="ECO:0000259" key="2">
    <source>
        <dbReference type="PROSITE" id="PS50017"/>
    </source>
</evidence>
<organism evidence="3 4">
    <name type="scientific">Amphimedon queenslandica</name>
    <name type="common">Sponge</name>
    <dbReference type="NCBI Taxonomy" id="400682"/>
    <lineage>
        <taxon>Eukaryota</taxon>
        <taxon>Metazoa</taxon>
        <taxon>Porifera</taxon>
        <taxon>Demospongiae</taxon>
        <taxon>Heteroscleromorpha</taxon>
        <taxon>Haplosclerida</taxon>
        <taxon>Niphatidae</taxon>
        <taxon>Amphimedon</taxon>
    </lineage>
</organism>
<dbReference type="InterPro" id="IPR000488">
    <property type="entry name" value="Death_dom"/>
</dbReference>
<evidence type="ECO:0000313" key="3">
    <source>
        <dbReference type="EnsemblMetazoa" id="XP_019863286.1"/>
    </source>
</evidence>
<feature type="signal peptide" evidence="1">
    <location>
        <begin position="1"/>
        <end position="21"/>
    </location>
</feature>
<dbReference type="AlphaFoldDB" id="A0AAN0K189"/>
<sequence length="418" mass="48567">MEIYFLMTFTFVLLHVDTGDLDKIKTELKDFNISDWREFGSKAGLKYETLKIIQENNAKVQDRFEECLAYWLRRKDNVDDKGKPSWRRLAEILEELGDKALADRIRDRKGVPSDVHKEEQVKNVTTPDRSTRLPRFLEDDYLQMTTEFANILKRFVFEVFKEREEKLKGVQVSLVSISPSNRKEIDEVDSETGLTAVLRNYCSLSKFQVLTTLAKDMKMTDITDELNQFEEKRKKLYKEILAKDFAKSAIKYCGTTGSREVTFKVKWSFKKATLEDFEDFLNHAFSSLDIYIHLSAVHNSLLTFVCVIPHWLVDEMKDYIIKNGDLFESKGAVEITVDGTIVFSVKHSLEPHQLSLENEEKETESLQSEEEAEEYMDQHYTQEDSGSGEGYACLMFHEKNSFIYFTAVPVKMLTALLE</sequence>
<dbReference type="Proteomes" id="UP000007879">
    <property type="component" value="Unassembled WGS sequence"/>
</dbReference>
<reference evidence="4" key="1">
    <citation type="journal article" date="2010" name="Nature">
        <title>The Amphimedon queenslandica genome and the evolution of animal complexity.</title>
        <authorList>
            <person name="Srivastava M."/>
            <person name="Simakov O."/>
            <person name="Chapman J."/>
            <person name="Fahey B."/>
            <person name="Gauthier M.E."/>
            <person name="Mitros T."/>
            <person name="Richards G.S."/>
            <person name="Conaco C."/>
            <person name="Dacre M."/>
            <person name="Hellsten U."/>
            <person name="Larroux C."/>
            <person name="Putnam N.H."/>
            <person name="Stanke M."/>
            <person name="Adamska M."/>
            <person name="Darling A."/>
            <person name="Degnan S.M."/>
            <person name="Oakley T.H."/>
            <person name="Plachetzki D.C."/>
            <person name="Zhai Y."/>
            <person name="Adamski M."/>
            <person name="Calcino A."/>
            <person name="Cummins S.F."/>
            <person name="Goodstein D.M."/>
            <person name="Harris C."/>
            <person name="Jackson D.J."/>
            <person name="Leys S.P."/>
            <person name="Shu S."/>
            <person name="Woodcroft B.J."/>
            <person name="Vervoort M."/>
            <person name="Kosik K.S."/>
            <person name="Manning G."/>
            <person name="Degnan B.M."/>
            <person name="Rokhsar D.S."/>
        </authorList>
    </citation>
    <scope>NUCLEOTIDE SEQUENCE [LARGE SCALE GENOMIC DNA]</scope>
</reference>
<feature type="chain" id="PRO_5042988059" description="Death domain-containing protein" evidence="1">
    <location>
        <begin position="22"/>
        <end position="418"/>
    </location>
</feature>
<keyword evidence="4" id="KW-1185">Reference proteome</keyword>
<dbReference type="GO" id="GO:0007165">
    <property type="term" value="P:signal transduction"/>
    <property type="evidence" value="ECO:0007669"/>
    <property type="project" value="InterPro"/>
</dbReference>
<evidence type="ECO:0000256" key="1">
    <source>
        <dbReference type="SAM" id="SignalP"/>
    </source>
</evidence>
<dbReference type="CDD" id="cd01670">
    <property type="entry name" value="Death"/>
    <property type="match status" value="1"/>
</dbReference>
<dbReference type="PROSITE" id="PS50017">
    <property type="entry name" value="DEATH_DOMAIN"/>
    <property type="match status" value="1"/>
</dbReference>
<feature type="domain" description="Death" evidence="2">
    <location>
        <begin position="35"/>
        <end position="109"/>
    </location>
</feature>
<dbReference type="Gene3D" id="1.10.533.10">
    <property type="entry name" value="Death Domain, Fas"/>
    <property type="match status" value="1"/>
</dbReference>
<keyword evidence="1" id="KW-0732">Signal</keyword>